<organism evidence="1 2">
    <name type="scientific">Melipona bicolor</name>
    <dbReference type="NCBI Taxonomy" id="60889"/>
    <lineage>
        <taxon>Eukaryota</taxon>
        <taxon>Metazoa</taxon>
        <taxon>Ecdysozoa</taxon>
        <taxon>Arthropoda</taxon>
        <taxon>Hexapoda</taxon>
        <taxon>Insecta</taxon>
        <taxon>Pterygota</taxon>
        <taxon>Neoptera</taxon>
        <taxon>Endopterygota</taxon>
        <taxon>Hymenoptera</taxon>
        <taxon>Apocrita</taxon>
        <taxon>Aculeata</taxon>
        <taxon>Apoidea</taxon>
        <taxon>Anthophila</taxon>
        <taxon>Apidae</taxon>
        <taxon>Melipona</taxon>
    </lineage>
</organism>
<proteinExistence type="predicted"/>
<protein>
    <submittedName>
        <fullName evidence="1">Uncharacterized protein</fullName>
    </submittedName>
</protein>
<dbReference type="Proteomes" id="UP001177670">
    <property type="component" value="Unassembled WGS sequence"/>
</dbReference>
<reference evidence="1" key="1">
    <citation type="submission" date="2021-10" db="EMBL/GenBank/DDBJ databases">
        <title>Melipona bicolor Genome sequencing and assembly.</title>
        <authorList>
            <person name="Araujo N.S."/>
            <person name="Arias M.C."/>
        </authorList>
    </citation>
    <scope>NUCLEOTIDE SEQUENCE</scope>
    <source>
        <strain evidence="1">USP_2M_L1-L4_2017</strain>
        <tissue evidence="1">Whole body</tissue>
    </source>
</reference>
<keyword evidence="2" id="KW-1185">Reference proteome</keyword>
<name>A0AA40FHN3_9HYME</name>
<sequence length="164" mass="17509">MSALLTQLLTSLRIPFVSTIARRARGSAECFLNAAPAGNLTERKWMARVKGALVCVGYYCDGKTKAVHSDAGCSRTLPVASSWNGQDANCNSNNNASSNLVKREPLASVPCQVAEVSTSLHATTTSVKIEPVPPKSENGESPLSLVCTVWYSRLQKCSYTSIGN</sequence>
<dbReference type="AlphaFoldDB" id="A0AA40FHN3"/>
<comment type="caution">
    <text evidence="1">The sequence shown here is derived from an EMBL/GenBank/DDBJ whole genome shotgun (WGS) entry which is preliminary data.</text>
</comment>
<accession>A0AA40FHN3</accession>
<evidence type="ECO:0000313" key="1">
    <source>
        <dbReference type="EMBL" id="KAK1119034.1"/>
    </source>
</evidence>
<gene>
    <name evidence="1" type="ORF">K0M31_013806</name>
</gene>
<dbReference type="EMBL" id="JAHYIQ010000039">
    <property type="protein sequence ID" value="KAK1119034.1"/>
    <property type="molecule type" value="Genomic_DNA"/>
</dbReference>
<evidence type="ECO:0000313" key="2">
    <source>
        <dbReference type="Proteomes" id="UP001177670"/>
    </source>
</evidence>